<proteinExistence type="predicted"/>
<protein>
    <submittedName>
        <fullName evidence="1">GNAT family N-acetyltransferase</fullName>
    </submittedName>
</protein>
<dbReference type="SUPFAM" id="SSF55729">
    <property type="entry name" value="Acyl-CoA N-acyltransferases (Nat)"/>
    <property type="match status" value="1"/>
</dbReference>
<keyword evidence="2" id="KW-1185">Reference proteome</keyword>
<dbReference type="InterPro" id="IPR016181">
    <property type="entry name" value="Acyl_CoA_acyltransferase"/>
</dbReference>
<dbReference type="GO" id="GO:0016740">
    <property type="term" value="F:transferase activity"/>
    <property type="evidence" value="ECO:0007669"/>
    <property type="project" value="UniProtKB-KW"/>
</dbReference>
<dbReference type="EMBL" id="VAWE01000001">
    <property type="protein sequence ID" value="TLQ47799.1"/>
    <property type="molecule type" value="Genomic_DNA"/>
</dbReference>
<name>A0A5R9EG55_9ACTN</name>
<reference evidence="1 2" key="1">
    <citation type="submission" date="2019-05" db="EMBL/GenBank/DDBJ databases">
        <title>Streptomyces marianii sp. nov., a novel marine actinomycete from southern coast of India.</title>
        <authorList>
            <person name="Iniyan A.M."/>
            <person name="Wink J."/>
            <person name="Ramprasad E."/>
            <person name="Ramana C.V."/>
            <person name="Bunk B."/>
            <person name="Sproer C."/>
            <person name="Joseph F.-J.R.S."/>
            <person name="Vincent S.G.P."/>
        </authorList>
    </citation>
    <scope>NUCLEOTIDE SEQUENCE [LARGE SCALE GENOMIC DNA]</scope>
    <source>
        <strain evidence="1 2">ICN19</strain>
    </source>
</reference>
<keyword evidence="1" id="KW-0808">Transferase</keyword>
<dbReference type="OrthoDB" id="4519700at2"/>
<evidence type="ECO:0000313" key="1">
    <source>
        <dbReference type="EMBL" id="TLQ47799.1"/>
    </source>
</evidence>
<accession>A0A5R9EG55</accession>
<organism evidence="1 2">
    <name type="scientific">Streptomyces marianii</name>
    <dbReference type="NCBI Taxonomy" id="1817406"/>
    <lineage>
        <taxon>Bacteria</taxon>
        <taxon>Bacillati</taxon>
        <taxon>Actinomycetota</taxon>
        <taxon>Actinomycetes</taxon>
        <taxon>Kitasatosporales</taxon>
        <taxon>Streptomycetaceae</taxon>
        <taxon>Streptomyces</taxon>
    </lineage>
</organism>
<dbReference type="Proteomes" id="UP000305921">
    <property type="component" value="Unassembled WGS sequence"/>
</dbReference>
<sequence length="353" mass="39231">MSHFTVEKEIPADWDTVVTGPAAARSRWIRLTAERFQDEYKIFMLREEDGRCAVALGGTIVSSPSAGLDWFNPPLVLSGGVTRDGLAAGQPYAWTRRQAASAYPCLLLVYPHFASFPVGNRREDPASLRRFLTEVTAWAQVEGARSIALLFLHPVASHLMTELSSAGFAVVPLVERCDLDVTWKDFDGYLESLPKRRRGEVRRELRLLESRGITLSSRHPSGDESDLVALRCQLVEKYRGSCDPAHERSTFEQLRELVAADDITIFTATKDGRLLNFGLFVRDGDEWVAFLTGADYQSGQEGLGYFANLFYRPAALAPSLGIRTILYGPSARDAKRRRGCRVTPLFAAGKILS</sequence>
<dbReference type="Gene3D" id="3.40.630.30">
    <property type="match status" value="1"/>
</dbReference>
<dbReference type="AlphaFoldDB" id="A0A5R9EG55"/>
<gene>
    <name evidence="1" type="ORF">FEF34_37110</name>
</gene>
<dbReference type="Pfam" id="PF04339">
    <property type="entry name" value="FemAB_like"/>
    <property type="match status" value="1"/>
</dbReference>
<dbReference type="InterPro" id="IPR007434">
    <property type="entry name" value="FemAB-like"/>
</dbReference>
<comment type="caution">
    <text evidence="1">The sequence shown here is derived from an EMBL/GenBank/DDBJ whole genome shotgun (WGS) entry which is preliminary data.</text>
</comment>
<evidence type="ECO:0000313" key="2">
    <source>
        <dbReference type="Proteomes" id="UP000305921"/>
    </source>
</evidence>